<feature type="domain" description="Piwi" evidence="1">
    <location>
        <begin position="18"/>
        <end position="96"/>
    </location>
</feature>
<dbReference type="AlphaFoldDB" id="A0A6N2C551"/>
<dbReference type="Pfam" id="PF02171">
    <property type="entry name" value="Piwi"/>
    <property type="match status" value="1"/>
</dbReference>
<dbReference type="EMBL" id="RXGB01000833">
    <property type="protein sequence ID" value="TMX01549.1"/>
    <property type="molecule type" value="Genomic_DNA"/>
</dbReference>
<accession>A0A6N2C551</accession>
<evidence type="ECO:0000313" key="2">
    <source>
        <dbReference type="EMBL" id="TMX01549.1"/>
    </source>
</evidence>
<name>A0A6N2C551_SOLCI</name>
<dbReference type="PANTHER" id="PTHR22891">
    <property type="entry name" value="EUKARYOTIC TRANSLATION INITIATION FACTOR 2C"/>
    <property type="match status" value="1"/>
</dbReference>
<proteinExistence type="predicted"/>
<dbReference type="PROSITE" id="PS50822">
    <property type="entry name" value="PIWI"/>
    <property type="match status" value="1"/>
</dbReference>
<dbReference type="GO" id="GO:0003676">
    <property type="term" value="F:nucleic acid binding"/>
    <property type="evidence" value="ECO:0007669"/>
    <property type="project" value="InterPro"/>
</dbReference>
<dbReference type="Gene3D" id="3.40.50.2300">
    <property type="match status" value="1"/>
</dbReference>
<dbReference type="SUPFAM" id="SSF53098">
    <property type="entry name" value="Ribonuclease H-like"/>
    <property type="match status" value="1"/>
</dbReference>
<dbReference type="InterPro" id="IPR012337">
    <property type="entry name" value="RNaseH-like_sf"/>
</dbReference>
<protein>
    <recommendedName>
        <fullName evidence="1">Piwi domain-containing protein</fullName>
    </recommendedName>
</protein>
<evidence type="ECO:0000259" key="1">
    <source>
        <dbReference type="PROSITE" id="PS50822"/>
    </source>
</evidence>
<gene>
    <name evidence="2" type="ORF">EJD97_024280</name>
</gene>
<comment type="caution">
    <text evidence="2">The sequence shown here is derived from an EMBL/GenBank/DDBJ whole genome shotgun (WGS) entry which is preliminary data.</text>
</comment>
<organism evidence="2">
    <name type="scientific">Solanum chilense</name>
    <name type="common">Tomato</name>
    <name type="synonym">Lycopersicon chilense</name>
    <dbReference type="NCBI Taxonomy" id="4083"/>
    <lineage>
        <taxon>Eukaryota</taxon>
        <taxon>Viridiplantae</taxon>
        <taxon>Streptophyta</taxon>
        <taxon>Embryophyta</taxon>
        <taxon>Tracheophyta</taxon>
        <taxon>Spermatophyta</taxon>
        <taxon>Magnoliopsida</taxon>
        <taxon>eudicotyledons</taxon>
        <taxon>Gunneridae</taxon>
        <taxon>Pentapetalae</taxon>
        <taxon>asterids</taxon>
        <taxon>lamiids</taxon>
        <taxon>Solanales</taxon>
        <taxon>Solanaceae</taxon>
        <taxon>Solanoideae</taxon>
        <taxon>Solaneae</taxon>
        <taxon>Solanum</taxon>
        <taxon>Solanum subgen. Lycopersicon</taxon>
    </lineage>
</organism>
<sequence length="96" mass="10745">MRRVMQTKLQPLSKKLDLLIVILLDNNDSLYGDLKRICETELGVVSQCCLTKHVFKMSKQYLALKINVKVGGRNCVLVDAISRQISLGALLRSGNN</sequence>
<reference evidence="2" key="1">
    <citation type="submission" date="2019-05" db="EMBL/GenBank/DDBJ databases">
        <title>The de novo reference genome and transcriptome assemblies of the wild tomato species Solanum chilense.</title>
        <authorList>
            <person name="Stam R."/>
            <person name="Nosenko T."/>
            <person name="Hoerger A.C."/>
            <person name="Stephan W."/>
            <person name="Seidel M.A."/>
            <person name="Kuhn J.M.M."/>
            <person name="Haberer G."/>
            <person name="Tellier A."/>
        </authorList>
    </citation>
    <scope>NUCLEOTIDE SEQUENCE</scope>
    <source>
        <tissue evidence="2">Mature leaves</tissue>
    </source>
</reference>
<dbReference type="InterPro" id="IPR003165">
    <property type="entry name" value="Piwi"/>
</dbReference>